<feature type="region of interest" description="Disordered" evidence="1">
    <location>
        <begin position="204"/>
        <end position="242"/>
    </location>
</feature>
<keyword evidence="3" id="KW-1185">Reference proteome</keyword>
<reference evidence="2 3" key="1">
    <citation type="submission" date="2022-07" db="EMBL/GenBank/DDBJ databases">
        <title>Novel species in genus cellulomonas.</title>
        <authorList>
            <person name="Ye L."/>
        </authorList>
    </citation>
    <scope>NUCLEOTIDE SEQUENCE [LARGE SCALE GENOMIC DNA]</scope>
    <source>
        <strain evidence="3">zg-Y338</strain>
    </source>
</reference>
<evidence type="ECO:0000313" key="2">
    <source>
        <dbReference type="EMBL" id="UUI76402.1"/>
    </source>
</evidence>
<accession>A0ABY5L4B4</accession>
<name>A0ABY5L4B4_9CELL</name>
<evidence type="ECO:0000313" key="3">
    <source>
        <dbReference type="Proteomes" id="UP001316189"/>
    </source>
</evidence>
<sequence length="582" mass="58788">MSSRPARRAVPPHRLVMGAAVVLGLVVTACVAAPDPEPTPVATTAPSPAALAAVTAPAAELALVGVEEADAVALAASRALYERGPVVVLASAAEHADQLVGASAAVALGVPLLLTGGPADGEVAAELERLGATAVLVVGSAATPAWLDAGLGVVTVTADGRAADALAGATGLRLGDAQAVEEGQELVAVAALGRPTTTVLSSAAAVAPAAETPEPADTPAPAASASEARLPRVSPPEPAATTTVLTDGSRAHLAAVATARAAGMPVVLAPGGDPRASAATVDALAGVGPVLALGPAFGSPEVLAARLAAVSTGVQAPGGGQLVFPAAPGAPGKKYVALYGTPGTAALGLLGEQDVPATIARAQQLAAEYQALTADTVVPMLEVIATIASAGPEDGSYSRMRPIEELRPLVEAAGDAGIAVVLDLQPGRTDFVTQAQQYAELLALPHVSLALDPEWRLAPDQVHLRQIGSVGIDEVNAVVAWLADFTRERALPQKMLVLHQFSLRMISERERLDTSRDELALLIHVDGQGSQPAKAGTWAALRAGAPAGVRWGWKNFIDEDVPMLDPVQTYQVQPVPDLVTYQ</sequence>
<dbReference type="Proteomes" id="UP001316189">
    <property type="component" value="Chromosome"/>
</dbReference>
<evidence type="ECO:0000256" key="1">
    <source>
        <dbReference type="SAM" id="MobiDB-lite"/>
    </source>
</evidence>
<organism evidence="2 3">
    <name type="scientific">Cellulomonas chengniuliangii</name>
    <dbReference type="NCBI Taxonomy" id="2968084"/>
    <lineage>
        <taxon>Bacteria</taxon>
        <taxon>Bacillati</taxon>
        <taxon>Actinomycetota</taxon>
        <taxon>Actinomycetes</taxon>
        <taxon>Micrococcales</taxon>
        <taxon>Cellulomonadaceae</taxon>
        <taxon>Cellulomonas</taxon>
    </lineage>
</organism>
<gene>
    <name evidence="2" type="ORF">NP064_05770</name>
</gene>
<protein>
    <recommendedName>
        <fullName evidence="4">Lipoprotein</fullName>
    </recommendedName>
</protein>
<dbReference type="EMBL" id="CP101988">
    <property type="protein sequence ID" value="UUI76402.1"/>
    <property type="molecule type" value="Genomic_DNA"/>
</dbReference>
<proteinExistence type="predicted"/>
<feature type="compositionally biased region" description="Low complexity" evidence="1">
    <location>
        <begin position="204"/>
        <end position="228"/>
    </location>
</feature>
<evidence type="ECO:0008006" key="4">
    <source>
        <dbReference type="Google" id="ProtNLM"/>
    </source>
</evidence>
<dbReference type="PROSITE" id="PS51257">
    <property type="entry name" value="PROKAR_LIPOPROTEIN"/>
    <property type="match status" value="1"/>
</dbReference>
<dbReference type="RefSeq" id="WP_227568675.1">
    <property type="nucleotide sequence ID" value="NZ_CP101988.1"/>
</dbReference>